<organism evidence="10 11">
    <name type="scientific">Saltatorellus ferox</name>
    <dbReference type="NCBI Taxonomy" id="2528018"/>
    <lineage>
        <taxon>Bacteria</taxon>
        <taxon>Pseudomonadati</taxon>
        <taxon>Planctomycetota</taxon>
        <taxon>Planctomycetia</taxon>
        <taxon>Planctomycetia incertae sedis</taxon>
        <taxon>Saltatorellus</taxon>
    </lineage>
</organism>
<keyword evidence="5" id="KW-0645">Protease</keyword>
<dbReference type="RefSeq" id="WP_145201907.1">
    <property type="nucleotide sequence ID" value="NZ_CP036434.1"/>
</dbReference>
<evidence type="ECO:0000256" key="7">
    <source>
        <dbReference type="ARBA" id="ARBA00022825"/>
    </source>
</evidence>
<dbReference type="NCBIfam" id="NF003780">
    <property type="entry name" value="PRK05371.1-1"/>
    <property type="match status" value="1"/>
</dbReference>
<keyword evidence="7" id="KW-0720">Serine protease</keyword>
<feature type="domain" description="Xaa-Pro dipeptidyl-peptidase C-terminal" evidence="9">
    <location>
        <begin position="371"/>
        <end position="591"/>
    </location>
</feature>
<dbReference type="InterPro" id="IPR008979">
    <property type="entry name" value="Galactose-bd-like_sf"/>
</dbReference>
<dbReference type="Gene3D" id="3.40.50.1820">
    <property type="entry name" value="alpha/beta hydrolase"/>
    <property type="match status" value="2"/>
</dbReference>
<evidence type="ECO:0000256" key="3">
    <source>
        <dbReference type="ARBA" id="ARBA00012463"/>
    </source>
</evidence>
<comment type="catalytic activity">
    <reaction evidence="1">
        <text>Hydrolyzes Xaa-Pro-|- bonds to release unblocked, N-terminal dipeptides from substrates including Ala-Pro-|-p-nitroanilide and (sequentially) Tyr-Pro-|-Phe-Pro-|-Gly-Pro-|-Ile.</text>
        <dbReference type="EC" id="3.4.14.11"/>
    </reaction>
</comment>
<evidence type="ECO:0000256" key="4">
    <source>
        <dbReference type="ARBA" id="ARBA00022438"/>
    </source>
</evidence>
<name>A0A518EXD6_9BACT</name>
<dbReference type="Pfam" id="PF02129">
    <property type="entry name" value="Peptidase_S15"/>
    <property type="match status" value="1"/>
</dbReference>
<dbReference type="InterPro" id="IPR050585">
    <property type="entry name" value="Xaa-Pro_dipeptidyl-ppase/CocE"/>
</dbReference>
<keyword evidence="4" id="KW-0031">Aminopeptidase</keyword>
<evidence type="ECO:0000256" key="2">
    <source>
        <dbReference type="ARBA" id="ARBA00010819"/>
    </source>
</evidence>
<dbReference type="SUPFAM" id="SSF53474">
    <property type="entry name" value="alpha/beta-Hydrolases"/>
    <property type="match status" value="1"/>
</dbReference>
<dbReference type="PANTHER" id="PTHR43056">
    <property type="entry name" value="PEPTIDASE S9 PROLYL OLIGOPEPTIDASE"/>
    <property type="match status" value="1"/>
</dbReference>
<gene>
    <name evidence="10" type="primary">pepX</name>
    <name evidence="10" type="ORF">Poly30_42840</name>
</gene>
<dbReference type="InterPro" id="IPR000383">
    <property type="entry name" value="Xaa-Pro-like_dom"/>
</dbReference>
<sequence length="607" mass="66099">MLQLTPAALFFVALAPGGAAPTQDARPVFKDGEAQIVDAFKDSKEWLQESLWVETEFDSDRDGELDRVYVDVTRPGQTATEGLKVPAVYETSPYYWGVSGADSSFFWDPNHEIGATPPERPSPPEIERPEFRALNSRSYIRQFVPRGFAMVHSASPGTGYSEGCPTIGGMNEALAPKAVIDWLNGRAKGFTTIDGDEEIRADWCTGKVGMIGTSYNGTLPLAAATTGVEGLEAIIPVAPNTSYYHYYRSNGLVRHPGGYMGEDIDVLYDFVHSGDPAGRANCNQIVREDDMERNQDRVTGDYNDFWAGRDYGNQLDKVKAAVLMAHGFNDWNVMPEHSVRIYEALKAKGLPTMCYYHQGGHGGDPPLSMVNKWFTHYLYGVPNDVDDMPRAWIVREDAAKNEPTPYADYPNPNAAPVTLRPSGDGNAIGTLSMAAGTGTEDIVDARATLSATHAMAAESKSRLLFASPVLEAPVHLSGHYEVKLRVASSTPAANLSVYLVSLPWVEDAKQITQNLISRGWADPQNAKSIRESEPLKPGQFVDQSFQLMPDDQIIPVGEQIGLMIFCTDPEFTLQPKDGTVLSVDLAGSSISLPVVGGEAAWKAAIGK</sequence>
<evidence type="ECO:0000313" key="10">
    <source>
        <dbReference type="EMBL" id="QDV08731.1"/>
    </source>
</evidence>
<dbReference type="InterPro" id="IPR013736">
    <property type="entry name" value="Xaa-Pro_dipept_C"/>
</dbReference>
<dbReference type="SUPFAM" id="SSF49785">
    <property type="entry name" value="Galactose-binding domain-like"/>
    <property type="match status" value="1"/>
</dbReference>
<dbReference type="PRINTS" id="PR00923">
    <property type="entry name" value="LACTOPTASE"/>
</dbReference>
<dbReference type="Gene3D" id="2.60.120.260">
    <property type="entry name" value="Galactose-binding domain-like"/>
    <property type="match status" value="1"/>
</dbReference>
<dbReference type="GO" id="GO:0008236">
    <property type="term" value="F:serine-type peptidase activity"/>
    <property type="evidence" value="ECO:0007669"/>
    <property type="project" value="UniProtKB-KW"/>
</dbReference>
<dbReference type="GO" id="GO:0006508">
    <property type="term" value="P:proteolysis"/>
    <property type="evidence" value="ECO:0007669"/>
    <property type="project" value="UniProtKB-KW"/>
</dbReference>
<protein>
    <recommendedName>
        <fullName evidence="3">Xaa-Pro dipeptidyl-peptidase</fullName>
        <ecNumber evidence="3">3.4.14.11</ecNumber>
    </recommendedName>
    <alternativeName>
        <fullName evidence="8">X-prolyl-dipeptidyl aminopeptidase</fullName>
    </alternativeName>
</protein>
<comment type="similarity">
    <text evidence="2">Belongs to the peptidase S15 family.</text>
</comment>
<dbReference type="SMART" id="SM00939">
    <property type="entry name" value="PepX_C"/>
    <property type="match status" value="1"/>
</dbReference>
<dbReference type="EC" id="3.4.14.11" evidence="3"/>
<dbReference type="GO" id="GO:0008239">
    <property type="term" value="F:dipeptidyl-peptidase activity"/>
    <property type="evidence" value="ECO:0007669"/>
    <property type="project" value="UniProtKB-EC"/>
</dbReference>
<dbReference type="EMBL" id="CP036434">
    <property type="protein sequence ID" value="QDV08731.1"/>
    <property type="molecule type" value="Genomic_DNA"/>
</dbReference>
<dbReference type="PANTHER" id="PTHR43056:SF10">
    <property type="entry name" value="COCE_NOND FAMILY, PUTATIVE (AFU_ORTHOLOGUE AFUA_7G00600)-RELATED"/>
    <property type="match status" value="1"/>
</dbReference>
<evidence type="ECO:0000259" key="9">
    <source>
        <dbReference type="SMART" id="SM00939"/>
    </source>
</evidence>
<dbReference type="AlphaFoldDB" id="A0A518EXD6"/>
<dbReference type="GO" id="GO:0004177">
    <property type="term" value="F:aminopeptidase activity"/>
    <property type="evidence" value="ECO:0007669"/>
    <property type="project" value="UniProtKB-KW"/>
</dbReference>
<evidence type="ECO:0000256" key="6">
    <source>
        <dbReference type="ARBA" id="ARBA00022801"/>
    </source>
</evidence>
<accession>A0A518EXD6</accession>
<dbReference type="InterPro" id="IPR008252">
    <property type="entry name" value="Pept_S15_Xpro"/>
</dbReference>
<dbReference type="OrthoDB" id="238714at2"/>
<dbReference type="Proteomes" id="UP000320390">
    <property type="component" value="Chromosome"/>
</dbReference>
<proteinExistence type="inferred from homology"/>
<dbReference type="InterPro" id="IPR029058">
    <property type="entry name" value="AB_hydrolase_fold"/>
</dbReference>
<evidence type="ECO:0000256" key="5">
    <source>
        <dbReference type="ARBA" id="ARBA00022670"/>
    </source>
</evidence>
<keyword evidence="11" id="KW-1185">Reference proteome</keyword>
<dbReference type="Pfam" id="PF08530">
    <property type="entry name" value="PepX_C"/>
    <property type="match status" value="1"/>
</dbReference>
<evidence type="ECO:0000256" key="1">
    <source>
        <dbReference type="ARBA" id="ARBA00000123"/>
    </source>
</evidence>
<evidence type="ECO:0000256" key="8">
    <source>
        <dbReference type="ARBA" id="ARBA00030045"/>
    </source>
</evidence>
<evidence type="ECO:0000313" key="11">
    <source>
        <dbReference type="Proteomes" id="UP000320390"/>
    </source>
</evidence>
<keyword evidence="6 10" id="KW-0378">Hydrolase</keyword>
<reference evidence="10 11" key="1">
    <citation type="submission" date="2019-02" db="EMBL/GenBank/DDBJ databases">
        <title>Deep-cultivation of Planctomycetes and their phenomic and genomic characterization uncovers novel biology.</title>
        <authorList>
            <person name="Wiegand S."/>
            <person name="Jogler M."/>
            <person name="Boedeker C."/>
            <person name="Pinto D."/>
            <person name="Vollmers J."/>
            <person name="Rivas-Marin E."/>
            <person name="Kohn T."/>
            <person name="Peeters S.H."/>
            <person name="Heuer A."/>
            <person name="Rast P."/>
            <person name="Oberbeckmann S."/>
            <person name="Bunk B."/>
            <person name="Jeske O."/>
            <person name="Meyerdierks A."/>
            <person name="Storesund J.E."/>
            <person name="Kallscheuer N."/>
            <person name="Luecker S."/>
            <person name="Lage O.M."/>
            <person name="Pohl T."/>
            <person name="Merkel B.J."/>
            <person name="Hornburger P."/>
            <person name="Mueller R.-W."/>
            <person name="Bruemmer F."/>
            <person name="Labrenz M."/>
            <person name="Spormann A.M."/>
            <person name="Op den Camp H."/>
            <person name="Overmann J."/>
            <person name="Amann R."/>
            <person name="Jetten M.S.M."/>
            <person name="Mascher T."/>
            <person name="Medema M.H."/>
            <person name="Devos D.P."/>
            <person name="Kaster A.-K."/>
            <person name="Ovreas L."/>
            <person name="Rohde M."/>
            <person name="Galperin M.Y."/>
            <person name="Jogler C."/>
        </authorList>
    </citation>
    <scope>NUCLEOTIDE SEQUENCE [LARGE SCALE GENOMIC DNA]</scope>
    <source>
        <strain evidence="10 11">Poly30</strain>
    </source>
</reference>